<reference evidence="2 3" key="1">
    <citation type="submission" date="2018-06" db="EMBL/GenBank/DDBJ databases">
        <authorList>
            <consortium name="Pathogen Informatics"/>
            <person name="Doyle S."/>
        </authorList>
    </citation>
    <scope>NUCLEOTIDE SEQUENCE [LARGE SCALE GENOMIC DNA]</scope>
    <source>
        <strain evidence="2 3">NCTC12872</strain>
    </source>
</reference>
<feature type="chain" id="PRO_5016813461" evidence="1">
    <location>
        <begin position="20"/>
        <end position="109"/>
    </location>
</feature>
<evidence type="ECO:0000313" key="3">
    <source>
        <dbReference type="Proteomes" id="UP000255417"/>
    </source>
</evidence>
<sequence>MKKLLTIIALFICVPFASADNLDKAREDVKNYFISDSEPKVIDAIWTSSNTFKVGVVDDNTNRDGYAQYVCMELNDKGFKGKNVLVRVIDIQKLTQTGEWVNLGTAYCQ</sequence>
<name>A0A379CA96_9PAST</name>
<keyword evidence="1" id="KW-0732">Signal</keyword>
<protein>
    <submittedName>
        <fullName evidence="2">Uncharacterized protein</fullName>
    </submittedName>
</protein>
<dbReference type="AlphaFoldDB" id="A0A379CA96"/>
<dbReference type="OrthoDB" id="8456061at2"/>
<keyword evidence="3" id="KW-1185">Reference proteome</keyword>
<feature type="signal peptide" evidence="1">
    <location>
        <begin position="1"/>
        <end position="19"/>
    </location>
</feature>
<organism evidence="2 3">
    <name type="scientific">Phocoenobacter uteri</name>
    <dbReference type="NCBI Taxonomy" id="146806"/>
    <lineage>
        <taxon>Bacteria</taxon>
        <taxon>Pseudomonadati</taxon>
        <taxon>Pseudomonadota</taxon>
        <taxon>Gammaproteobacteria</taxon>
        <taxon>Pasteurellales</taxon>
        <taxon>Pasteurellaceae</taxon>
        <taxon>Phocoenobacter</taxon>
    </lineage>
</organism>
<gene>
    <name evidence="2" type="ORF">NCTC12872_01064</name>
</gene>
<evidence type="ECO:0000256" key="1">
    <source>
        <dbReference type="SAM" id="SignalP"/>
    </source>
</evidence>
<accession>A0A379CA96</accession>
<dbReference type="RefSeq" id="WP_115315583.1">
    <property type="nucleotide sequence ID" value="NZ_LWIF01000001.1"/>
</dbReference>
<proteinExistence type="predicted"/>
<evidence type="ECO:0000313" key="2">
    <source>
        <dbReference type="EMBL" id="SUB59089.1"/>
    </source>
</evidence>
<dbReference type="EMBL" id="UGTA01000001">
    <property type="protein sequence ID" value="SUB59089.1"/>
    <property type="molecule type" value="Genomic_DNA"/>
</dbReference>
<dbReference type="Proteomes" id="UP000255417">
    <property type="component" value="Unassembled WGS sequence"/>
</dbReference>